<dbReference type="EMBL" id="MU853754">
    <property type="protein sequence ID" value="KAK3945517.1"/>
    <property type="molecule type" value="Genomic_DNA"/>
</dbReference>
<dbReference type="Proteomes" id="UP001303473">
    <property type="component" value="Unassembled WGS sequence"/>
</dbReference>
<keyword evidence="2" id="KW-0472">Membrane</keyword>
<keyword evidence="2" id="KW-1133">Transmembrane helix</keyword>
<accession>A0AAN6NGQ9</accession>
<feature type="transmembrane region" description="Helical" evidence="2">
    <location>
        <begin position="76"/>
        <end position="99"/>
    </location>
</feature>
<feature type="region of interest" description="Disordered" evidence="1">
    <location>
        <begin position="1"/>
        <end position="39"/>
    </location>
</feature>
<keyword evidence="4" id="KW-1185">Reference proteome</keyword>
<comment type="caution">
    <text evidence="3">The sequence shown here is derived from an EMBL/GenBank/DDBJ whole genome shotgun (WGS) entry which is preliminary data.</text>
</comment>
<keyword evidence="2" id="KW-0812">Transmembrane</keyword>
<name>A0AAN6NGQ9_9PEZI</name>
<dbReference type="AlphaFoldDB" id="A0AAN6NGQ9"/>
<evidence type="ECO:0000256" key="2">
    <source>
        <dbReference type="SAM" id="Phobius"/>
    </source>
</evidence>
<evidence type="ECO:0000256" key="1">
    <source>
        <dbReference type="SAM" id="MobiDB-lite"/>
    </source>
</evidence>
<evidence type="ECO:0000313" key="4">
    <source>
        <dbReference type="Proteomes" id="UP001303473"/>
    </source>
</evidence>
<proteinExistence type="predicted"/>
<feature type="transmembrane region" description="Helical" evidence="2">
    <location>
        <begin position="183"/>
        <end position="204"/>
    </location>
</feature>
<organism evidence="3 4">
    <name type="scientific">Diplogelasinospora grovesii</name>
    <dbReference type="NCBI Taxonomy" id="303347"/>
    <lineage>
        <taxon>Eukaryota</taxon>
        <taxon>Fungi</taxon>
        <taxon>Dikarya</taxon>
        <taxon>Ascomycota</taxon>
        <taxon>Pezizomycotina</taxon>
        <taxon>Sordariomycetes</taxon>
        <taxon>Sordariomycetidae</taxon>
        <taxon>Sordariales</taxon>
        <taxon>Diplogelasinosporaceae</taxon>
        <taxon>Diplogelasinospora</taxon>
    </lineage>
</organism>
<gene>
    <name evidence="3" type="ORF">QBC46DRAFT_403192</name>
</gene>
<evidence type="ECO:0000313" key="3">
    <source>
        <dbReference type="EMBL" id="KAK3945517.1"/>
    </source>
</evidence>
<reference evidence="4" key="1">
    <citation type="journal article" date="2023" name="Mol. Phylogenet. Evol.">
        <title>Genome-scale phylogeny and comparative genomics of the fungal order Sordariales.</title>
        <authorList>
            <person name="Hensen N."/>
            <person name="Bonometti L."/>
            <person name="Westerberg I."/>
            <person name="Brannstrom I.O."/>
            <person name="Guillou S."/>
            <person name="Cros-Aarteil S."/>
            <person name="Calhoun S."/>
            <person name="Haridas S."/>
            <person name="Kuo A."/>
            <person name="Mondo S."/>
            <person name="Pangilinan J."/>
            <person name="Riley R."/>
            <person name="LaButti K."/>
            <person name="Andreopoulos B."/>
            <person name="Lipzen A."/>
            <person name="Chen C."/>
            <person name="Yan M."/>
            <person name="Daum C."/>
            <person name="Ng V."/>
            <person name="Clum A."/>
            <person name="Steindorff A."/>
            <person name="Ohm R.A."/>
            <person name="Martin F."/>
            <person name="Silar P."/>
            <person name="Natvig D.O."/>
            <person name="Lalanne C."/>
            <person name="Gautier V."/>
            <person name="Ament-Velasquez S.L."/>
            <person name="Kruys A."/>
            <person name="Hutchinson M.I."/>
            <person name="Powell A.J."/>
            <person name="Barry K."/>
            <person name="Miller A.N."/>
            <person name="Grigoriev I.V."/>
            <person name="Debuchy R."/>
            <person name="Gladieux P."/>
            <person name="Hiltunen Thoren M."/>
            <person name="Johannesson H."/>
        </authorList>
    </citation>
    <scope>NUCLEOTIDE SEQUENCE [LARGE SCALE GENOMIC DNA]</scope>
    <source>
        <strain evidence="4">CBS 340.73</strain>
    </source>
</reference>
<protein>
    <submittedName>
        <fullName evidence="3">Uncharacterized protein</fullName>
    </submittedName>
</protein>
<feature type="transmembrane region" description="Helical" evidence="2">
    <location>
        <begin position="143"/>
        <end position="163"/>
    </location>
</feature>
<feature type="transmembrane region" description="Helical" evidence="2">
    <location>
        <begin position="49"/>
        <end position="70"/>
    </location>
</feature>
<sequence length="261" mass="29083">MASARLNPEMVYRPLSPPSASYPFRADGNDDDGNDGGNPRKRCGFRVRLLSLLRGTILFLSVANIIIWIVQGGIGLNSLSILIFIELFLITAWNGFLLWPRKDNKASCLPRMTCHIGDYFCSCGGDGRDDGPDKGKKKITLPILWFVDFAFGLAIILFTCFGWKVWMSWYQWRKPDPSNRERIMLPAVVIDYIIGGLNLAVVIMSPFKLFRSALFEVAVLTDETEAGRYRIRLPSDDVEHRPATASTVSSAFAGKVGIAEA</sequence>